<dbReference type="RefSeq" id="WP_074652318.1">
    <property type="nucleotide sequence ID" value="NZ_FNSD01000001.1"/>
</dbReference>
<dbReference type="GO" id="GO:0004844">
    <property type="term" value="F:uracil DNA N-glycosylase activity"/>
    <property type="evidence" value="ECO:0007669"/>
    <property type="project" value="UniProtKB-EC"/>
</dbReference>
<dbReference type="InterPro" id="IPR036895">
    <property type="entry name" value="Uracil-DNA_glycosylase-like_sf"/>
</dbReference>
<keyword evidence="11" id="KW-0234">DNA repair</keyword>
<accession>A0A1H4JJP6</accession>
<evidence type="ECO:0000256" key="11">
    <source>
        <dbReference type="ARBA" id="ARBA00023204"/>
    </source>
</evidence>
<evidence type="ECO:0000256" key="2">
    <source>
        <dbReference type="ARBA" id="ARBA00006521"/>
    </source>
</evidence>
<keyword evidence="6" id="KW-0479">Metal-binding</keyword>
<proteinExistence type="inferred from homology"/>
<dbReference type="InterPro" id="IPR005122">
    <property type="entry name" value="Uracil-DNA_glycosylase-like"/>
</dbReference>
<evidence type="ECO:0000256" key="4">
    <source>
        <dbReference type="ARBA" id="ARBA00019403"/>
    </source>
</evidence>
<dbReference type="SMART" id="SM00987">
    <property type="entry name" value="UreE_C"/>
    <property type="match status" value="1"/>
</dbReference>
<dbReference type="AlphaFoldDB" id="A0A1H4JJP6"/>
<feature type="compositionally biased region" description="Low complexity" evidence="12">
    <location>
        <begin position="51"/>
        <end position="79"/>
    </location>
</feature>
<protein>
    <recommendedName>
        <fullName evidence="4">Type-4 uracil-DNA glycosylase</fullName>
        <ecNumber evidence="3">3.2.2.27</ecNumber>
    </recommendedName>
</protein>
<dbReference type="EMBL" id="FNSD01000001">
    <property type="protein sequence ID" value="SEB46225.1"/>
    <property type="molecule type" value="Genomic_DNA"/>
</dbReference>
<keyword evidence="8" id="KW-0378">Hydrolase</keyword>
<evidence type="ECO:0000256" key="1">
    <source>
        <dbReference type="ARBA" id="ARBA00001400"/>
    </source>
</evidence>
<sequence length="346" mass="36701">MDLSAEALRGYIDYLRDMGVYDMYRQGAPADSPELHAWLQSLAPASRPTVSAAPGAAQRSSAVAAPRPSSSPSLAQRPAPVRPASPRPGAGPEIVIAPMAASTPQRTIPPAATAPAAPAAFDDFIPETGPFAPPSMPLVSFNQLAPLPASRTVPQDKAAALQAVRDIIGDCTRCPLAYAGRHTIVFADGDPNAQLMFVGEGPGADEDESGVPFVGKAGQLLNNMIHAMGLKREEVYIANIVKCRPPKNRVPEPAEANTCSPFLLQQIDIVQPKIVVALGATAATYLLGVKQPLTALRGQWHDVRGAKCAVTYHPAFLLRDPRQKGEAWKDLQRVMVELGLKPPARA</sequence>
<evidence type="ECO:0000256" key="12">
    <source>
        <dbReference type="SAM" id="MobiDB-lite"/>
    </source>
</evidence>
<keyword evidence="9" id="KW-0408">Iron</keyword>
<dbReference type="SUPFAM" id="SSF52141">
    <property type="entry name" value="Uracil-DNA glycosylase-like"/>
    <property type="match status" value="1"/>
</dbReference>
<keyword evidence="10" id="KW-0411">Iron-sulfur</keyword>
<dbReference type="GO" id="GO:0046872">
    <property type="term" value="F:metal ion binding"/>
    <property type="evidence" value="ECO:0007669"/>
    <property type="project" value="UniProtKB-KW"/>
</dbReference>
<evidence type="ECO:0000256" key="7">
    <source>
        <dbReference type="ARBA" id="ARBA00022763"/>
    </source>
</evidence>
<dbReference type="InterPro" id="IPR051536">
    <property type="entry name" value="UDG_Type-4/5"/>
</dbReference>
<dbReference type="InterPro" id="IPR005273">
    <property type="entry name" value="Ura-DNA_glyco_family4"/>
</dbReference>
<dbReference type="OrthoDB" id="5290748at2"/>
<dbReference type="EC" id="3.2.2.27" evidence="3"/>
<evidence type="ECO:0000256" key="6">
    <source>
        <dbReference type="ARBA" id="ARBA00022723"/>
    </source>
</evidence>
<evidence type="ECO:0000256" key="8">
    <source>
        <dbReference type="ARBA" id="ARBA00022801"/>
    </source>
</evidence>
<feature type="region of interest" description="Disordered" evidence="12">
    <location>
        <begin position="48"/>
        <end position="93"/>
    </location>
</feature>
<name>A0A1H4JJP6_9BACT</name>
<dbReference type="PANTHER" id="PTHR33693">
    <property type="entry name" value="TYPE-5 URACIL-DNA GLYCOSYLASE"/>
    <property type="match status" value="1"/>
</dbReference>
<evidence type="ECO:0000256" key="5">
    <source>
        <dbReference type="ARBA" id="ARBA00022485"/>
    </source>
</evidence>
<dbReference type="Gene3D" id="3.40.470.10">
    <property type="entry name" value="Uracil-DNA glycosylase-like domain"/>
    <property type="match status" value="1"/>
</dbReference>
<evidence type="ECO:0000256" key="10">
    <source>
        <dbReference type="ARBA" id="ARBA00023014"/>
    </source>
</evidence>
<evidence type="ECO:0000256" key="9">
    <source>
        <dbReference type="ARBA" id="ARBA00023004"/>
    </source>
</evidence>
<dbReference type="GO" id="GO:0006281">
    <property type="term" value="P:DNA repair"/>
    <property type="evidence" value="ECO:0007669"/>
    <property type="project" value="UniProtKB-KW"/>
</dbReference>
<keyword evidence="5" id="KW-0004">4Fe-4S</keyword>
<reference evidence="14 15" key="1">
    <citation type="submission" date="2016-10" db="EMBL/GenBank/DDBJ databases">
        <authorList>
            <person name="de Groot N.N."/>
        </authorList>
    </citation>
    <scope>NUCLEOTIDE SEQUENCE [LARGE SCALE GENOMIC DNA]</scope>
    <source>
        <strain evidence="14 15">AB35.6</strain>
    </source>
</reference>
<keyword evidence="7" id="KW-0227">DNA damage</keyword>
<evidence type="ECO:0000256" key="3">
    <source>
        <dbReference type="ARBA" id="ARBA00012030"/>
    </source>
</evidence>
<evidence type="ECO:0000313" key="14">
    <source>
        <dbReference type="EMBL" id="SEB46225.1"/>
    </source>
</evidence>
<evidence type="ECO:0000259" key="13">
    <source>
        <dbReference type="SMART" id="SM00986"/>
    </source>
</evidence>
<dbReference type="CDD" id="cd10030">
    <property type="entry name" value="UDG-F4_TTUDGA_SPO1dp_like"/>
    <property type="match status" value="1"/>
</dbReference>
<organism evidence="14 15">
    <name type="scientific">Terriglobus roseus</name>
    <dbReference type="NCBI Taxonomy" id="392734"/>
    <lineage>
        <taxon>Bacteria</taxon>
        <taxon>Pseudomonadati</taxon>
        <taxon>Acidobacteriota</taxon>
        <taxon>Terriglobia</taxon>
        <taxon>Terriglobales</taxon>
        <taxon>Acidobacteriaceae</taxon>
        <taxon>Terriglobus</taxon>
    </lineage>
</organism>
<dbReference type="Proteomes" id="UP000182409">
    <property type="component" value="Unassembled WGS sequence"/>
</dbReference>
<dbReference type="PANTHER" id="PTHR33693:SF1">
    <property type="entry name" value="TYPE-4 URACIL-DNA GLYCOSYLASE"/>
    <property type="match status" value="1"/>
</dbReference>
<comment type="catalytic activity">
    <reaction evidence="1">
        <text>Hydrolyzes single-stranded DNA or mismatched double-stranded DNA and polynucleotides, releasing free uracil.</text>
        <dbReference type="EC" id="3.2.2.27"/>
    </reaction>
</comment>
<feature type="domain" description="Uracil-DNA glycosylase-like" evidence="13">
    <location>
        <begin position="186"/>
        <end position="332"/>
    </location>
</feature>
<dbReference type="Pfam" id="PF03167">
    <property type="entry name" value="UDG"/>
    <property type="match status" value="1"/>
</dbReference>
<dbReference type="SMART" id="SM00986">
    <property type="entry name" value="UDG"/>
    <property type="match status" value="1"/>
</dbReference>
<dbReference type="GO" id="GO:0051539">
    <property type="term" value="F:4 iron, 4 sulfur cluster binding"/>
    <property type="evidence" value="ECO:0007669"/>
    <property type="project" value="UniProtKB-KW"/>
</dbReference>
<evidence type="ECO:0000313" key="15">
    <source>
        <dbReference type="Proteomes" id="UP000182409"/>
    </source>
</evidence>
<dbReference type="NCBIfam" id="TIGR00758">
    <property type="entry name" value="UDG_fam4"/>
    <property type="match status" value="1"/>
</dbReference>
<gene>
    <name evidence="14" type="ORF">SAMN05443244_0645</name>
</gene>
<comment type="similarity">
    <text evidence="2">Belongs to the uracil-DNA glycosylase (UDG) superfamily. Type 4 (UDGa) family.</text>
</comment>